<organism evidence="2 3">
    <name type="scientific">Cochliobolus sativus</name>
    <name type="common">Common root rot and spot blotch fungus</name>
    <name type="synonym">Bipolaris sorokiniana</name>
    <dbReference type="NCBI Taxonomy" id="45130"/>
    <lineage>
        <taxon>Eukaryota</taxon>
        <taxon>Fungi</taxon>
        <taxon>Dikarya</taxon>
        <taxon>Ascomycota</taxon>
        <taxon>Pezizomycotina</taxon>
        <taxon>Dothideomycetes</taxon>
        <taxon>Pleosporomycetidae</taxon>
        <taxon>Pleosporales</taxon>
        <taxon>Pleosporineae</taxon>
        <taxon>Pleosporaceae</taxon>
        <taxon>Bipolaris</taxon>
    </lineage>
</organism>
<comment type="caution">
    <text evidence="2">The sequence shown here is derived from an EMBL/GenBank/DDBJ whole genome shotgun (WGS) entry which is preliminary data.</text>
</comment>
<sequence length="421" mass="48069">MPGLLSLPTELLQQIASSLPCSSALNLLSVNHQLRKACNDRLVFQQIAKRDLNYSSLSKWGIQDSFIRFKDDDPILTSASLSETIRLAFAAEKCIKSSTKKSDAWIFKVPKNTRRYDVLDWLPHMIALEHSAATSLKPEPFVIMYDDLVTHKAPENDLITASFMITRTLLHQLRYCVNVEKQVKKPLDKYFEANPGRSISPHADSITYLRNRVRRYGRFNKSFRLDEATALLPTFLLELAVYQLFPEQLRRQLPSVSSIGFASLMRIPPMFPQDATTSPSFAECHVEKMVRPMFLAGKWTGYYSEQRDSVHVRSFDPPMSDINIVARVPEGASDVAAVIDRETRGVDSHGEFSLQGRVKKNGQVELVKRYLVSGYTWPWMGCMTPFGIVGTWGDQSDELDEFDSFGGYFWIWKEEWCEGDR</sequence>
<dbReference type="AlphaFoldDB" id="A0A8H6DT66"/>
<dbReference type="InterPro" id="IPR036047">
    <property type="entry name" value="F-box-like_dom_sf"/>
</dbReference>
<protein>
    <recommendedName>
        <fullName evidence="1">F-box domain-containing protein</fullName>
    </recommendedName>
</protein>
<evidence type="ECO:0000313" key="3">
    <source>
        <dbReference type="Proteomes" id="UP000624244"/>
    </source>
</evidence>
<evidence type="ECO:0000313" key="2">
    <source>
        <dbReference type="EMBL" id="KAF5847127.1"/>
    </source>
</evidence>
<dbReference type="EMBL" id="WNKQ01000014">
    <property type="protein sequence ID" value="KAF5847127.1"/>
    <property type="molecule type" value="Genomic_DNA"/>
</dbReference>
<dbReference type="InterPro" id="IPR001810">
    <property type="entry name" value="F-box_dom"/>
</dbReference>
<dbReference type="SMART" id="SM00256">
    <property type="entry name" value="FBOX"/>
    <property type="match status" value="1"/>
</dbReference>
<reference evidence="2" key="1">
    <citation type="submission" date="2019-11" db="EMBL/GenBank/DDBJ databases">
        <title>Bipolaris sorokiniana Genome sequencing.</title>
        <authorList>
            <person name="Wang H."/>
        </authorList>
    </citation>
    <scope>NUCLEOTIDE SEQUENCE</scope>
</reference>
<accession>A0A8H6DT66</accession>
<dbReference type="SUPFAM" id="SSF81383">
    <property type="entry name" value="F-box domain"/>
    <property type="match status" value="1"/>
</dbReference>
<dbReference type="Proteomes" id="UP000624244">
    <property type="component" value="Unassembled WGS sequence"/>
</dbReference>
<gene>
    <name evidence="2" type="ORF">GGP41_003420</name>
</gene>
<name>A0A8H6DT66_COCSA</name>
<dbReference type="Pfam" id="PF12937">
    <property type="entry name" value="F-box-like"/>
    <property type="match status" value="1"/>
</dbReference>
<dbReference type="PROSITE" id="PS50181">
    <property type="entry name" value="FBOX"/>
    <property type="match status" value="1"/>
</dbReference>
<feature type="domain" description="F-box" evidence="1">
    <location>
        <begin position="1"/>
        <end position="47"/>
    </location>
</feature>
<proteinExistence type="predicted"/>
<evidence type="ECO:0000259" key="1">
    <source>
        <dbReference type="PROSITE" id="PS50181"/>
    </source>
</evidence>